<keyword evidence="3" id="KW-1185">Reference proteome</keyword>
<dbReference type="Gene3D" id="1.20.120.450">
    <property type="entry name" value="dinb family like domain"/>
    <property type="match status" value="1"/>
</dbReference>
<dbReference type="NCBIfam" id="TIGR03083">
    <property type="entry name" value="maleylpyruvate isomerase family mycothiol-dependent enzyme"/>
    <property type="match status" value="1"/>
</dbReference>
<dbReference type="Proteomes" id="UP000612808">
    <property type="component" value="Unassembled WGS sequence"/>
</dbReference>
<accession>A0A8J3NHQ3</accession>
<feature type="domain" description="Mycothiol-dependent maleylpyruvate isomerase metal-binding" evidence="1">
    <location>
        <begin position="15"/>
        <end position="151"/>
    </location>
</feature>
<evidence type="ECO:0000313" key="3">
    <source>
        <dbReference type="Proteomes" id="UP000612808"/>
    </source>
</evidence>
<dbReference type="InterPro" id="IPR034660">
    <property type="entry name" value="DinB/YfiT-like"/>
</dbReference>
<comment type="caution">
    <text evidence="2">The sequence shown here is derived from an EMBL/GenBank/DDBJ whole genome shotgun (WGS) entry which is preliminary data.</text>
</comment>
<dbReference type="GO" id="GO:0046872">
    <property type="term" value="F:metal ion binding"/>
    <property type="evidence" value="ECO:0007669"/>
    <property type="project" value="InterPro"/>
</dbReference>
<dbReference type="Pfam" id="PF11716">
    <property type="entry name" value="MDMPI_N"/>
    <property type="match status" value="1"/>
</dbReference>
<gene>
    <name evidence="2" type="ORF">Aru02nite_71480</name>
</gene>
<proteinExistence type="predicted"/>
<dbReference type="SUPFAM" id="SSF109854">
    <property type="entry name" value="DinB/YfiT-like putative metalloenzymes"/>
    <property type="match status" value="1"/>
</dbReference>
<dbReference type="AlphaFoldDB" id="A0A8J3NHQ3"/>
<dbReference type="InterPro" id="IPR017517">
    <property type="entry name" value="Maleyloyr_isom"/>
</dbReference>
<sequence>MAGTVSDLDPFALFDTEASRLDGYFARLSGPDWDRPSRCTGWSVRDVLAHLAGEEMYNHACLDDDVAGLMRRMEEAGLTDLDGFNQWCVDERRGLPVEDVLAEWRTADARTRAGMRARGRDATLPTMAGPYPVGLQTLHYAAEFATHADDVGYRPPPAEEPDRTAWRAVFGAYALSEQDRPVRVTESDGRWHVEADGVSAQLSPAEFVEATVDRLPADHPLPPALRSALSCLA</sequence>
<protein>
    <recommendedName>
        <fullName evidence="1">Mycothiol-dependent maleylpyruvate isomerase metal-binding domain-containing protein</fullName>
    </recommendedName>
</protein>
<name>A0A8J3NHQ3_9ACTN</name>
<dbReference type="InterPro" id="IPR024344">
    <property type="entry name" value="MDMPI_metal-binding"/>
</dbReference>
<organism evidence="2 3">
    <name type="scientific">Actinocatenispora rupis</name>
    <dbReference type="NCBI Taxonomy" id="519421"/>
    <lineage>
        <taxon>Bacteria</taxon>
        <taxon>Bacillati</taxon>
        <taxon>Actinomycetota</taxon>
        <taxon>Actinomycetes</taxon>
        <taxon>Micromonosporales</taxon>
        <taxon>Micromonosporaceae</taxon>
        <taxon>Actinocatenispora</taxon>
    </lineage>
</organism>
<evidence type="ECO:0000259" key="1">
    <source>
        <dbReference type="Pfam" id="PF11716"/>
    </source>
</evidence>
<reference evidence="2" key="1">
    <citation type="submission" date="2021-01" db="EMBL/GenBank/DDBJ databases">
        <title>Whole genome shotgun sequence of Actinocatenispora rupis NBRC 107355.</title>
        <authorList>
            <person name="Komaki H."/>
            <person name="Tamura T."/>
        </authorList>
    </citation>
    <scope>NUCLEOTIDE SEQUENCE</scope>
    <source>
        <strain evidence="2">NBRC 107355</strain>
    </source>
</reference>
<dbReference type="EMBL" id="BOMB01000055">
    <property type="protein sequence ID" value="GID16259.1"/>
    <property type="molecule type" value="Genomic_DNA"/>
</dbReference>
<dbReference type="RefSeq" id="WP_203664934.1">
    <property type="nucleotide sequence ID" value="NZ_BAAAZM010000034.1"/>
</dbReference>
<evidence type="ECO:0000313" key="2">
    <source>
        <dbReference type="EMBL" id="GID16259.1"/>
    </source>
</evidence>